<dbReference type="PANTHER" id="PTHR22777">
    <property type="entry name" value="HEMOLYSIN-RELATED"/>
    <property type="match status" value="1"/>
</dbReference>
<keyword evidence="2 8" id="KW-0812">Transmembrane</keyword>
<comment type="subcellular location">
    <subcellularLocation>
        <location evidence="1">Membrane</location>
        <topology evidence="1">Multi-pass membrane protein</topology>
    </subcellularLocation>
</comment>
<dbReference type="AlphaFoldDB" id="A0A7V0T3V4"/>
<evidence type="ECO:0000256" key="9">
    <source>
        <dbReference type="SAM" id="Phobius"/>
    </source>
</evidence>
<evidence type="ECO:0000259" key="11">
    <source>
        <dbReference type="PROSITE" id="PS51846"/>
    </source>
</evidence>
<comment type="caution">
    <text evidence="12">The sequence shown here is derived from an EMBL/GenBank/DDBJ whole genome shotgun (WGS) entry which is preliminary data.</text>
</comment>
<sequence>MQLFAVVGLILLSGFFSGSETALYRANWVRLTHWANRGRSGAGLALRLLDRREATMIAVLVGNNLVNVFASVIVAEFVARTFGPAFTAVGVVLLVALTLVLGEYMPKALAQSNPNRWLRRVAGPLVGATVLFAPASALLAAVARLFQPRRAGAPAGARSGPTALSAFSSARASLNLTRQDLLAALRQRERELARPAVDAGVPPALSGPPISSLASRLLRFSGLTLAEAAIPLARVKTVPGGATREALLAFIERYGFSRIPVHRDGVDDITGVIFAKDLLAPGAPEVRAIRRISARARLMEVLDEMQRRGEHIAVVEDEGRVRGIVTLEDILEELVGEIRSED</sequence>
<accession>A0A7V0T3V4</accession>
<dbReference type="InterPro" id="IPR044751">
    <property type="entry name" value="Ion_transp-like_CBS"/>
</dbReference>
<reference evidence="12" key="1">
    <citation type="journal article" date="2020" name="mSystems">
        <title>Genome- and Community-Level Interaction Insights into Carbon Utilization and Element Cycling Functions of Hydrothermarchaeota in Hydrothermal Sediment.</title>
        <authorList>
            <person name="Zhou Z."/>
            <person name="Liu Y."/>
            <person name="Xu W."/>
            <person name="Pan J."/>
            <person name="Luo Z.H."/>
            <person name="Li M."/>
        </authorList>
    </citation>
    <scope>NUCLEOTIDE SEQUENCE [LARGE SCALE GENOMIC DNA]</scope>
    <source>
        <strain evidence="12">SpSt-1182</strain>
    </source>
</reference>
<organism evidence="12">
    <name type="scientific">candidate division WOR-3 bacterium</name>
    <dbReference type="NCBI Taxonomy" id="2052148"/>
    <lineage>
        <taxon>Bacteria</taxon>
        <taxon>Bacteria division WOR-3</taxon>
    </lineage>
</organism>
<keyword evidence="5 7" id="KW-0129">CBS domain</keyword>
<protein>
    <submittedName>
        <fullName evidence="12">DUF21 domain-containing protein</fullName>
    </submittedName>
</protein>
<evidence type="ECO:0000256" key="6">
    <source>
        <dbReference type="ARBA" id="ARBA00023136"/>
    </source>
</evidence>
<name>A0A7V0T3V4_UNCW3</name>
<evidence type="ECO:0000259" key="10">
    <source>
        <dbReference type="PROSITE" id="PS51371"/>
    </source>
</evidence>
<feature type="domain" description="CBS" evidence="10">
    <location>
        <begin position="285"/>
        <end position="341"/>
    </location>
</feature>
<dbReference type="EMBL" id="DSBX01000013">
    <property type="protein sequence ID" value="HDQ98744.1"/>
    <property type="molecule type" value="Genomic_DNA"/>
</dbReference>
<dbReference type="Proteomes" id="UP000885672">
    <property type="component" value="Unassembled WGS sequence"/>
</dbReference>
<feature type="transmembrane region" description="Helical" evidence="9">
    <location>
        <begin position="54"/>
        <end position="75"/>
    </location>
</feature>
<evidence type="ECO:0000256" key="4">
    <source>
        <dbReference type="ARBA" id="ARBA00022989"/>
    </source>
</evidence>
<dbReference type="Gene3D" id="3.10.580.10">
    <property type="entry name" value="CBS-domain"/>
    <property type="match status" value="1"/>
</dbReference>
<dbReference type="PROSITE" id="PS51371">
    <property type="entry name" value="CBS"/>
    <property type="match status" value="1"/>
</dbReference>
<dbReference type="PANTHER" id="PTHR22777:SF17">
    <property type="entry name" value="UPF0053 PROTEIN SLL0260"/>
    <property type="match status" value="1"/>
</dbReference>
<evidence type="ECO:0000256" key="1">
    <source>
        <dbReference type="ARBA" id="ARBA00004141"/>
    </source>
</evidence>
<dbReference type="InterPro" id="IPR046342">
    <property type="entry name" value="CBS_dom_sf"/>
</dbReference>
<feature type="domain" description="CNNM transmembrane" evidence="11">
    <location>
        <begin position="1"/>
        <end position="197"/>
    </location>
</feature>
<dbReference type="InterPro" id="IPR000644">
    <property type="entry name" value="CBS_dom"/>
</dbReference>
<dbReference type="PROSITE" id="PS51846">
    <property type="entry name" value="CNNM"/>
    <property type="match status" value="1"/>
</dbReference>
<dbReference type="GO" id="GO:0005886">
    <property type="term" value="C:plasma membrane"/>
    <property type="evidence" value="ECO:0007669"/>
    <property type="project" value="TreeGrafter"/>
</dbReference>
<evidence type="ECO:0000256" key="3">
    <source>
        <dbReference type="ARBA" id="ARBA00022737"/>
    </source>
</evidence>
<proteinExistence type="predicted"/>
<keyword evidence="6 8" id="KW-0472">Membrane</keyword>
<evidence type="ECO:0000256" key="5">
    <source>
        <dbReference type="ARBA" id="ARBA00023122"/>
    </source>
</evidence>
<dbReference type="InterPro" id="IPR002550">
    <property type="entry name" value="CNNM"/>
</dbReference>
<keyword evidence="3" id="KW-0677">Repeat</keyword>
<dbReference type="Pfam" id="PF00571">
    <property type="entry name" value="CBS"/>
    <property type="match status" value="1"/>
</dbReference>
<keyword evidence="4 8" id="KW-1133">Transmembrane helix</keyword>
<gene>
    <name evidence="12" type="ORF">ENN51_00450</name>
</gene>
<evidence type="ECO:0000313" key="12">
    <source>
        <dbReference type="EMBL" id="HDQ98744.1"/>
    </source>
</evidence>
<evidence type="ECO:0000256" key="2">
    <source>
        <dbReference type="ARBA" id="ARBA00022692"/>
    </source>
</evidence>
<dbReference type="Pfam" id="PF01595">
    <property type="entry name" value="CNNM"/>
    <property type="match status" value="1"/>
</dbReference>
<feature type="transmembrane region" description="Helical" evidence="9">
    <location>
        <begin position="121"/>
        <end position="142"/>
    </location>
</feature>
<feature type="transmembrane region" description="Helical" evidence="9">
    <location>
        <begin position="82"/>
        <end position="101"/>
    </location>
</feature>
<dbReference type="SUPFAM" id="SSF54631">
    <property type="entry name" value="CBS-domain pair"/>
    <property type="match status" value="1"/>
</dbReference>
<dbReference type="CDD" id="cd04590">
    <property type="entry name" value="CBS_pair_CorC_HlyC_assoc"/>
    <property type="match status" value="1"/>
</dbReference>
<evidence type="ECO:0000256" key="8">
    <source>
        <dbReference type="PROSITE-ProRule" id="PRU01193"/>
    </source>
</evidence>
<evidence type="ECO:0000256" key="7">
    <source>
        <dbReference type="PROSITE-ProRule" id="PRU00703"/>
    </source>
</evidence>